<dbReference type="AlphaFoldDB" id="A0A380MX67"/>
<dbReference type="RefSeq" id="WP_072577399.1">
    <property type="nucleotide sequence ID" value="NZ_LWHB01000170.1"/>
</dbReference>
<dbReference type="EMBL" id="UHIC01000001">
    <property type="protein sequence ID" value="SUO96774.1"/>
    <property type="molecule type" value="Genomic_DNA"/>
</dbReference>
<reference evidence="1 2" key="1">
    <citation type="submission" date="2018-06" db="EMBL/GenBank/DDBJ databases">
        <authorList>
            <consortium name="Pathogen Informatics"/>
            <person name="Doyle S."/>
        </authorList>
    </citation>
    <scope>NUCLEOTIDE SEQUENCE [LARGE SCALE GENOMIC DNA]</scope>
    <source>
        <strain evidence="1 2">NCTC13337</strain>
    </source>
</reference>
<keyword evidence="2" id="KW-1185">Reference proteome</keyword>
<accession>A0A380MX67</accession>
<evidence type="ECO:0000313" key="2">
    <source>
        <dbReference type="Proteomes" id="UP000254601"/>
    </source>
</evidence>
<evidence type="ECO:0000313" key="1">
    <source>
        <dbReference type="EMBL" id="SUO96774.1"/>
    </source>
</evidence>
<name>A0A380MX67_9GAMM</name>
<proteinExistence type="predicted"/>
<sequence>MPNYFMQTYCTNESVLDCLANYHQFIPVSVSQLRLSYWQQRQFGAEIIYCDRIREKNGGTRVDMESIHALPLGLFRFISKQFPDKRIELFFARENDDGCYCGVYHFCSGECSENLIQPYTKVARMLSAYLLDHEPYSLSA</sequence>
<dbReference type="Proteomes" id="UP000254601">
    <property type="component" value="Unassembled WGS sequence"/>
</dbReference>
<organism evidence="1 2">
    <name type="scientific">Suttonella ornithocola</name>
    <dbReference type="NCBI Taxonomy" id="279832"/>
    <lineage>
        <taxon>Bacteria</taxon>
        <taxon>Pseudomonadati</taxon>
        <taxon>Pseudomonadota</taxon>
        <taxon>Gammaproteobacteria</taxon>
        <taxon>Cardiobacteriales</taxon>
        <taxon>Cardiobacteriaceae</taxon>
        <taxon>Suttonella</taxon>
    </lineage>
</organism>
<gene>
    <name evidence="1" type="ORF">NCTC13337_02012</name>
</gene>
<protein>
    <submittedName>
        <fullName evidence="1">Uncharacterized protein</fullName>
    </submittedName>
</protein>